<dbReference type="AlphaFoldDB" id="A0AAV9DH70"/>
<gene>
    <name evidence="1" type="ORF">QJS10_CPB13g01419</name>
</gene>
<dbReference type="Proteomes" id="UP001180020">
    <property type="component" value="Unassembled WGS sequence"/>
</dbReference>
<comment type="caution">
    <text evidence="1">The sequence shown here is derived from an EMBL/GenBank/DDBJ whole genome shotgun (WGS) entry which is preliminary data.</text>
</comment>
<proteinExistence type="predicted"/>
<reference evidence="1" key="2">
    <citation type="submission" date="2023-06" db="EMBL/GenBank/DDBJ databases">
        <authorList>
            <person name="Ma L."/>
            <person name="Liu K.-W."/>
            <person name="Li Z."/>
            <person name="Hsiao Y.-Y."/>
            <person name="Qi Y."/>
            <person name="Fu T."/>
            <person name="Tang G."/>
            <person name="Zhang D."/>
            <person name="Sun W.-H."/>
            <person name="Liu D.-K."/>
            <person name="Li Y."/>
            <person name="Chen G.-Z."/>
            <person name="Liu X.-D."/>
            <person name="Liao X.-Y."/>
            <person name="Jiang Y.-T."/>
            <person name="Yu X."/>
            <person name="Hao Y."/>
            <person name="Huang J."/>
            <person name="Zhao X.-W."/>
            <person name="Ke S."/>
            <person name="Chen Y.-Y."/>
            <person name="Wu W.-L."/>
            <person name="Hsu J.-L."/>
            <person name="Lin Y.-F."/>
            <person name="Huang M.-D."/>
            <person name="Li C.-Y."/>
            <person name="Huang L."/>
            <person name="Wang Z.-W."/>
            <person name="Zhao X."/>
            <person name="Zhong W.-Y."/>
            <person name="Peng D.-H."/>
            <person name="Ahmad S."/>
            <person name="Lan S."/>
            <person name="Zhang J.-S."/>
            <person name="Tsai W.-C."/>
            <person name="Van De Peer Y."/>
            <person name="Liu Z.-J."/>
        </authorList>
    </citation>
    <scope>NUCLEOTIDE SEQUENCE</scope>
    <source>
        <strain evidence="1">CP</strain>
        <tissue evidence="1">Leaves</tissue>
    </source>
</reference>
<evidence type="ECO:0000313" key="1">
    <source>
        <dbReference type="EMBL" id="KAK1300448.1"/>
    </source>
</evidence>
<protein>
    <submittedName>
        <fullName evidence="1">Uncharacterized protein</fullName>
    </submittedName>
</protein>
<accession>A0AAV9DH70</accession>
<organism evidence="1 2">
    <name type="scientific">Acorus calamus</name>
    <name type="common">Sweet flag</name>
    <dbReference type="NCBI Taxonomy" id="4465"/>
    <lineage>
        <taxon>Eukaryota</taxon>
        <taxon>Viridiplantae</taxon>
        <taxon>Streptophyta</taxon>
        <taxon>Embryophyta</taxon>
        <taxon>Tracheophyta</taxon>
        <taxon>Spermatophyta</taxon>
        <taxon>Magnoliopsida</taxon>
        <taxon>Liliopsida</taxon>
        <taxon>Acoraceae</taxon>
        <taxon>Acorus</taxon>
    </lineage>
</organism>
<evidence type="ECO:0000313" key="2">
    <source>
        <dbReference type="Proteomes" id="UP001180020"/>
    </source>
</evidence>
<name>A0AAV9DH70_ACOCL</name>
<keyword evidence="2" id="KW-1185">Reference proteome</keyword>
<sequence>MASLELEQDFIPFSQFPASQNFGPDSSQHHINPIQHPMLKAFFDGLKHKRSKTKKGSFKITNSRNYSDQPRYIPIMNSWERRIHRNHLVYFDSILLSVEPLIPPPVTQLSPDASVLVCFVDGRLIKFEHALLLAVEASPSRGKFTFSLHPTHPLATGCLYLNKTFGLMIGMKGVQGVRVSWKLSYTFSPKAMPRYYTNGTYEQGEGDGGGGEGNMRHHQAFGLKNGKHKEGSFNITNSSSSSNYYSDQPHIIPILNSWERRIHPLVHVDRIIVTIDPLVPPPATQLSPDASVLVCVVDCRFLKFKDALLWAVEASPSKGKFTFSITPTHQLATSCPYLNKTFGLMIGMDSVQGVRVSWKLSYTFSPKAMPRYYTNGMFEQKEEDGEGGKGKNIEH</sequence>
<reference evidence="1" key="1">
    <citation type="journal article" date="2023" name="Nat. Commun.">
        <title>Diploid and tetraploid genomes of Acorus and the evolution of monocots.</title>
        <authorList>
            <person name="Ma L."/>
            <person name="Liu K.W."/>
            <person name="Li Z."/>
            <person name="Hsiao Y.Y."/>
            <person name="Qi Y."/>
            <person name="Fu T."/>
            <person name="Tang G.D."/>
            <person name="Zhang D."/>
            <person name="Sun W.H."/>
            <person name="Liu D.K."/>
            <person name="Li Y."/>
            <person name="Chen G.Z."/>
            <person name="Liu X.D."/>
            <person name="Liao X.Y."/>
            <person name="Jiang Y.T."/>
            <person name="Yu X."/>
            <person name="Hao Y."/>
            <person name="Huang J."/>
            <person name="Zhao X.W."/>
            <person name="Ke S."/>
            <person name="Chen Y.Y."/>
            <person name="Wu W.L."/>
            <person name="Hsu J.L."/>
            <person name="Lin Y.F."/>
            <person name="Huang M.D."/>
            <person name="Li C.Y."/>
            <person name="Huang L."/>
            <person name="Wang Z.W."/>
            <person name="Zhao X."/>
            <person name="Zhong W.Y."/>
            <person name="Peng D.H."/>
            <person name="Ahmad S."/>
            <person name="Lan S."/>
            <person name="Zhang J.S."/>
            <person name="Tsai W.C."/>
            <person name="Van de Peer Y."/>
            <person name="Liu Z.J."/>
        </authorList>
    </citation>
    <scope>NUCLEOTIDE SEQUENCE</scope>
    <source>
        <strain evidence="1">CP</strain>
    </source>
</reference>
<dbReference type="EMBL" id="JAUJYO010000013">
    <property type="protein sequence ID" value="KAK1300448.1"/>
    <property type="molecule type" value="Genomic_DNA"/>
</dbReference>